<sequence>MSSSILASFMMVVNMSRFECLERIVEEYRKKVRDSEFNRQNDSEVAKVLVLLVGNSMFSLADQFADWVNRGGDRAYGGKFFVSKQLMTLLEPVTFRGVTVRRDSIKLFRIS</sequence>
<organism evidence="1 2">
    <name type="scientific">Photobacterium damselae</name>
    <dbReference type="NCBI Taxonomy" id="38293"/>
    <lineage>
        <taxon>Bacteria</taxon>
        <taxon>Pseudomonadati</taxon>
        <taxon>Pseudomonadota</taxon>
        <taxon>Gammaproteobacteria</taxon>
        <taxon>Vibrionales</taxon>
        <taxon>Vibrionaceae</taxon>
        <taxon>Photobacterium</taxon>
    </lineage>
</organism>
<evidence type="ECO:0000313" key="1">
    <source>
        <dbReference type="EMBL" id="SPY28318.1"/>
    </source>
</evidence>
<dbReference type="AlphaFoldDB" id="A0A2X1WBJ5"/>
<proteinExistence type="predicted"/>
<dbReference type="Proteomes" id="UP000251647">
    <property type="component" value="Unassembled WGS sequence"/>
</dbReference>
<accession>A0A2X1WBJ5</accession>
<gene>
    <name evidence="1" type="ORF">NCTC11647_01407</name>
</gene>
<protein>
    <submittedName>
        <fullName evidence="1">Uncharacterized protein</fullName>
    </submittedName>
</protein>
<dbReference type="EMBL" id="UATL01000001">
    <property type="protein sequence ID" value="SPY28318.1"/>
    <property type="molecule type" value="Genomic_DNA"/>
</dbReference>
<name>A0A2X1WBJ5_PHODM</name>
<reference evidence="1 2" key="1">
    <citation type="submission" date="2018-06" db="EMBL/GenBank/DDBJ databases">
        <authorList>
            <consortium name="Pathogen Informatics"/>
            <person name="Doyle S."/>
        </authorList>
    </citation>
    <scope>NUCLEOTIDE SEQUENCE [LARGE SCALE GENOMIC DNA]</scope>
    <source>
        <strain evidence="1 2">NCTC11647</strain>
    </source>
</reference>
<evidence type="ECO:0000313" key="2">
    <source>
        <dbReference type="Proteomes" id="UP000251647"/>
    </source>
</evidence>